<dbReference type="EMBL" id="CAWVOK010000029">
    <property type="protein sequence ID" value="CAK8163409.1"/>
    <property type="molecule type" value="Genomic_DNA"/>
</dbReference>
<reference evidence="2 3" key="1">
    <citation type="submission" date="2024-01" db="EMBL/GenBank/DDBJ databases">
        <authorList>
            <person name="Kunselman E."/>
        </authorList>
    </citation>
    <scope>NUCLEOTIDE SEQUENCE [LARGE SCALE GENOMIC DNA]</scope>
    <source>
        <strain evidence="2">2 abalone samples</strain>
    </source>
</reference>
<protein>
    <submittedName>
        <fullName evidence="2">Uncharacterized protein</fullName>
    </submittedName>
</protein>
<evidence type="ECO:0000313" key="2">
    <source>
        <dbReference type="EMBL" id="CAK8163409.1"/>
    </source>
</evidence>
<organism evidence="2 3">
    <name type="scientific">Candidatus Xenohaliotis californiensis</name>
    <dbReference type="NCBI Taxonomy" id="84677"/>
    <lineage>
        <taxon>Bacteria</taxon>
        <taxon>Pseudomonadati</taxon>
        <taxon>Pseudomonadota</taxon>
        <taxon>Alphaproteobacteria</taxon>
        <taxon>Rickettsiales</taxon>
        <taxon>Anaplasmataceae</taxon>
        <taxon>Candidatus Xenohaliotis</taxon>
    </lineage>
</organism>
<dbReference type="RefSeq" id="WP_338364599.1">
    <property type="nucleotide sequence ID" value="NZ_CAWVOK010000029.1"/>
</dbReference>
<accession>A0ABP0EW03</accession>
<proteinExistence type="predicted"/>
<feature type="transmembrane region" description="Helical" evidence="1">
    <location>
        <begin position="12"/>
        <end position="29"/>
    </location>
</feature>
<keyword evidence="3" id="KW-1185">Reference proteome</keyword>
<evidence type="ECO:0000256" key="1">
    <source>
        <dbReference type="SAM" id="Phobius"/>
    </source>
</evidence>
<keyword evidence="1" id="KW-1133">Transmembrane helix</keyword>
<feature type="transmembrane region" description="Helical" evidence="1">
    <location>
        <begin position="103"/>
        <end position="126"/>
    </location>
</feature>
<dbReference type="Proteomes" id="UP001314181">
    <property type="component" value="Unassembled WGS sequence"/>
</dbReference>
<sequence length="278" mass="30827">MPITKSSLPPGIFASGALLPLLVSTYKIYKDGQSSKITVNEIIESTHKDSIVLYCKKMKKSIFKLKEEDYINIEILFQKKFANPLYSLLKKEKKHMIERASKTAMDTTSVLATTCVTIALAVITLLPISAGIAIISGIIIALLSYPLLLIGSKLLTQKSINKFMNIEIKKEIEKSSKTKITEIEKASKNLQQEAYGKAQEPIIVDKLMTKFLNDKPTEKEVSADLMQIAKAAHNPASKAQIQVSIDTEKQKTDKLLQKIVNPNITTSKNIESTKSSSK</sequence>
<keyword evidence="1" id="KW-0472">Membrane</keyword>
<evidence type="ECO:0000313" key="3">
    <source>
        <dbReference type="Proteomes" id="UP001314181"/>
    </source>
</evidence>
<comment type="caution">
    <text evidence="2">The sequence shown here is derived from an EMBL/GenBank/DDBJ whole genome shotgun (WGS) entry which is preliminary data.</text>
</comment>
<keyword evidence="1" id="KW-0812">Transmembrane</keyword>
<name>A0ABP0EW03_9RICK</name>
<gene>
    <name evidence="2" type="ORF">CAXC1_30011</name>
</gene>
<feature type="transmembrane region" description="Helical" evidence="1">
    <location>
        <begin position="132"/>
        <end position="155"/>
    </location>
</feature>